<keyword evidence="1" id="KW-0479">Metal-binding</keyword>
<organism evidence="6 7">
    <name type="scientific">Actinocorallia herbida</name>
    <dbReference type="NCBI Taxonomy" id="58109"/>
    <lineage>
        <taxon>Bacteria</taxon>
        <taxon>Bacillati</taxon>
        <taxon>Actinomycetota</taxon>
        <taxon>Actinomycetes</taxon>
        <taxon>Streptosporangiales</taxon>
        <taxon>Thermomonosporaceae</taxon>
        <taxon>Actinocorallia</taxon>
    </lineage>
</organism>
<dbReference type="PROSITE" id="PS51677">
    <property type="entry name" value="NODB"/>
    <property type="match status" value="1"/>
</dbReference>
<dbReference type="CDD" id="cd10917">
    <property type="entry name" value="CE4_NodB_like_6s_7s"/>
    <property type="match status" value="1"/>
</dbReference>
<sequence>MRGKAVGAVVAGAAVLWGLSSPAGDGVRAVPSPSMGSPAPGRDAEGGAAGGTAPVAPSPEVSDAGPGPVAPAEAVESDAGEVEAVGPEDRAAGDGAGAEKVDCRKRKCLALTFDDGPGPYTRDLLRVLRKAEVRVTFFVVGPRARTREGVLALAHADGHQIGVHTENHLELTKLSDSRIHREIDRTLRTIRTQTGERPVLLRPPYGATNPRVAAQARRLKVAQILWDVDPVDWRDRDTAVVTRRVIAGFHRGAIILMHDIHPTTVAAVPRVLKAAEAKGYTLVTVSELLGTTKPGKVYTDARP</sequence>
<feature type="domain" description="NodB homology" evidence="5">
    <location>
        <begin position="107"/>
        <end position="283"/>
    </location>
</feature>
<dbReference type="GO" id="GO:0046872">
    <property type="term" value="F:metal ion binding"/>
    <property type="evidence" value="ECO:0007669"/>
    <property type="project" value="UniProtKB-KW"/>
</dbReference>
<dbReference type="GO" id="GO:0016810">
    <property type="term" value="F:hydrolase activity, acting on carbon-nitrogen (but not peptide) bonds"/>
    <property type="evidence" value="ECO:0007669"/>
    <property type="project" value="InterPro"/>
</dbReference>
<dbReference type="PANTHER" id="PTHR10587">
    <property type="entry name" value="GLYCOSYL TRANSFERASE-RELATED"/>
    <property type="match status" value="1"/>
</dbReference>
<evidence type="ECO:0000256" key="4">
    <source>
        <dbReference type="SAM" id="SignalP"/>
    </source>
</evidence>
<dbReference type="Gene3D" id="3.20.20.370">
    <property type="entry name" value="Glycoside hydrolase/deacetylase"/>
    <property type="match status" value="1"/>
</dbReference>
<comment type="caution">
    <text evidence="6">The sequence shown here is derived from an EMBL/GenBank/DDBJ whole genome shotgun (WGS) entry which is preliminary data.</text>
</comment>
<proteinExistence type="predicted"/>
<keyword evidence="4" id="KW-0732">Signal</keyword>
<dbReference type="InterPro" id="IPR050248">
    <property type="entry name" value="Polysacc_deacetylase_ArnD"/>
</dbReference>
<dbReference type="GO" id="GO:0005975">
    <property type="term" value="P:carbohydrate metabolic process"/>
    <property type="evidence" value="ECO:0007669"/>
    <property type="project" value="InterPro"/>
</dbReference>
<gene>
    <name evidence="6" type="ORF">EDD29_3086</name>
</gene>
<dbReference type="InterPro" id="IPR011330">
    <property type="entry name" value="Glyco_hydro/deAcase_b/a-brl"/>
</dbReference>
<reference evidence="6 7" key="1">
    <citation type="submission" date="2018-11" db="EMBL/GenBank/DDBJ databases">
        <title>Sequencing the genomes of 1000 actinobacteria strains.</title>
        <authorList>
            <person name="Klenk H.-P."/>
        </authorList>
    </citation>
    <scope>NUCLEOTIDE SEQUENCE [LARGE SCALE GENOMIC DNA]</scope>
    <source>
        <strain evidence="6 7">DSM 44254</strain>
    </source>
</reference>
<keyword evidence="2" id="KW-0378">Hydrolase</keyword>
<feature type="compositionally biased region" description="Basic and acidic residues" evidence="3">
    <location>
        <begin position="87"/>
        <end position="98"/>
    </location>
</feature>
<dbReference type="EMBL" id="RJKE01000001">
    <property type="protein sequence ID" value="ROO85540.1"/>
    <property type="molecule type" value="Genomic_DNA"/>
</dbReference>
<feature type="chain" id="PRO_5038838373" evidence="4">
    <location>
        <begin position="24"/>
        <end position="303"/>
    </location>
</feature>
<evidence type="ECO:0000256" key="2">
    <source>
        <dbReference type="ARBA" id="ARBA00022801"/>
    </source>
</evidence>
<dbReference type="Pfam" id="PF01522">
    <property type="entry name" value="Polysacc_deac_1"/>
    <property type="match status" value="1"/>
</dbReference>
<feature type="compositionally biased region" description="Low complexity" evidence="3">
    <location>
        <begin position="51"/>
        <end position="74"/>
    </location>
</feature>
<accession>A0A3N1CW75</accession>
<evidence type="ECO:0000259" key="5">
    <source>
        <dbReference type="PROSITE" id="PS51677"/>
    </source>
</evidence>
<dbReference type="PANTHER" id="PTHR10587:SF133">
    <property type="entry name" value="CHITIN DEACETYLASE 1-RELATED"/>
    <property type="match status" value="1"/>
</dbReference>
<dbReference type="InterPro" id="IPR002509">
    <property type="entry name" value="NODB_dom"/>
</dbReference>
<feature type="signal peptide" evidence="4">
    <location>
        <begin position="1"/>
        <end position="23"/>
    </location>
</feature>
<name>A0A3N1CW75_9ACTN</name>
<keyword evidence="7" id="KW-1185">Reference proteome</keyword>
<evidence type="ECO:0000256" key="1">
    <source>
        <dbReference type="ARBA" id="ARBA00022723"/>
    </source>
</evidence>
<protein>
    <submittedName>
        <fullName evidence="6">Peptidoglycan/xylan/chitin deacetylase (PgdA/CDA1 family)</fullName>
    </submittedName>
</protein>
<dbReference type="Proteomes" id="UP000272400">
    <property type="component" value="Unassembled WGS sequence"/>
</dbReference>
<feature type="region of interest" description="Disordered" evidence="3">
    <location>
        <begin position="21"/>
        <end position="98"/>
    </location>
</feature>
<dbReference type="GO" id="GO:0016020">
    <property type="term" value="C:membrane"/>
    <property type="evidence" value="ECO:0007669"/>
    <property type="project" value="TreeGrafter"/>
</dbReference>
<dbReference type="SUPFAM" id="SSF88713">
    <property type="entry name" value="Glycoside hydrolase/deacetylase"/>
    <property type="match status" value="1"/>
</dbReference>
<evidence type="ECO:0000313" key="7">
    <source>
        <dbReference type="Proteomes" id="UP000272400"/>
    </source>
</evidence>
<dbReference type="AlphaFoldDB" id="A0A3N1CW75"/>
<evidence type="ECO:0000256" key="3">
    <source>
        <dbReference type="SAM" id="MobiDB-lite"/>
    </source>
</evidence>
<evidence type="ECO:0000313" key="6">
    <source>
        <dbReference type="EMBL" id="ROO85540.1"/>
    </source>
</evidence>